<evidence type="ECO:0000313" key="2">
    <source>
        <dbReference type="EMBL" id="AWG43384.1"/>
    </source>
</evidence>
<geneLocation type="plasmid" evidence="2 3">
    <name>pl25</name>
</geneLocation>
<evidence type="ECO:0000313" key="3">
    <source>
        <dbReference type="Proteomes" id="UP000244655"/>
    </source>
</evidence>
<feature type="chain" id="PRO_5015423266" evidence="1">
    <location>
        <begin position="27"/>
        <end position="170"/>
    </location>
</feature>
<evidence type="ECO:0000256" key="1">
    <source>
        <dbReference type="SAM" id="SignalP"/>
    </source>
</evidence>
<dbReference type="Proteomes" id="UP000244655">
    <property type="component" value="Plasmid pl25"/>
</dbReference>
<dbReference type="RefSeq" id="WP_108729781.1">
    <property type="nucleotide sequence ID" value="NZ_CP025788.1"/>
</dbReference>
<gene>
    <name evidence="2" type="ORF">CR532_05165</name>
</gene>
<dbReference type="OrthoDB" id="350603at2"/>
<protein>
    <submittedName>
        <fullName evidence="2">Oligopeptide permease-like protein</fullName>
    </submittedName>
</protein>
<reference evidence="2 3" key="1">
    <citation type="submission" date="2018-01" db="EMBL/GenBank/DDBJ databases">
        <title>Genome sequence of Borrelia tachyglossi.</title>
        <authorList>
            <person name="Gofton A.W."/>
        </authorList>
    </citation>
    <scope>NUCLEOTIDE SEQUENCE [LARGE SCALE GENOMIC DNA]</scope>
    <source>
        <strain evidence="2 3">Bc-F10-1268</strain>
        <plasmid evidence="2 3">pl25</plasmid>
    </source>
</reference>
<dbReference type="AlphaFoldDB" id="A0A2S1LYJ9"/>
<keyword evidence="2" id="KW-0614">Plasmid</keyword>
<proteinExistence type="predicted"/>
<feature type="signal peptide" evidence="1">
    <location>
        <begin position="1"/>
        <end position="26"/>
    </location>
</feature>
<name>A0A2S1LYJ9_9SPIR</name>
<dbReference type="EMBL" id="CP025788">
    <property type="protein sequence ID" value="AWG43384.1"/>
    <property type="molecule type" value="Genomic_DNA"/>
</dbReference>
<sequence length="170" mass="20030">MLFSLKNSILTKIFLVLLLSACSSLKVEQDEFNSRLRVYQYLNKNSELKGVVDYKNNITRIFLYTKFRNHSIVQQTPLILSDGSKIEGKTSYEYDHNALFGNWINYSSFSVSRLTLEKMLREEEHIYNKEHIKMKIGLEELQINKAKIIDFLSMVDATEKQHTHKYNKKI</sequence>
<keyword evidence="3" id="KW-1185">Reference proteome</keyword>
<keyword evidence="1" id="KW-0732">Signal</keyword>
<accession>A0A2S1LYJ9</accession>
<organism evidence="2 3">
    <name type="scientific">Candidatus Borreliella tachyglossi</name>
    <dbReference type="NCBI Taxonomy" id="1964448"/>
    <lineage>
        <taxon>Bacteria</taxon>
        <taxon>Pseudomonadati</taxon>
        <taxon>Spirochaetota</taxon>
        <taxon>Spirochaetia</taxon>
        <taxon>Spirochaetales</taxon>
        <taxon>Borreliaceae</taxon>
        <taxon>Borreliella</taxon>
    </lineage>
</organism>